<dbReference type="RefSeq" id="WP_075048715.1">
    <property type="nucleotide sequence ID" value="NZ_CP012328.1"/>
</dbReference>
<organism evidence="2 3">
    <name type="scientific">Spiroplasma turonicum</name>
    <dbReference type="NCBI Taxonomy" id="216946"/>
    <lineage>
        <taxon>Bacteria</taxon>
        <taxon>Bacillati</taxon>
        <taxon>Mycoplasmatota</taxon>
        <taxon>Mollicutes</taxon>
        <taxon>Entomoplasmatales</taxon>
        <taxon>Spiroplasmataceae</taxon>
        <taxon>Spiroplasma</taxon>
    </lineage>
</organism>
<dbReference type="OrthoDB" id="386990at2"/>
<accession>A0A0K1P7I6</accession>
<dbReference type="EMBL" id="CP012328">
    <property type="protein sequence ID" value="AKU80149.1"/>
    <property type="molecule type" value="Genomic_DNA"/>
</dbReference>
<proteinExistence type="predicted"/>
<evidence type="ECO:0000313" key="2">
    <source>
        <dbReference type="EMBL" id="AKU80149.1"/>
    </source>
</evidence>
<dbReference type="PATRIC" id="fig|216946.3.peg.933"/>
<dbReference type="Proteomes" id="UP000067243">
    <property type="component" value="Chromosome"/>
</dbReference>
<gene>
    <name evidence="2" type="ORF">STURON_00903</name>
</gene>
<dbReference type="AlphaFoldDB" id="A0A0K1P7I6"/>
<evidence type="ECO:0000313" key="3">
    <source>
        <dbReference type="Proteomes" id="UP000067243"/>
    </source>
</evidence>
<evidence type="ECO:0008006" key="4">
    <source>
        <dbReference type="Google" id="ProtNLM"/>
    </source>
</evidence>
<sequence>MKKIKNAYSVLVDKLLSTKSDKSKKIKKIILFSIMSTILLLSILTTLLLTIKSNTNYYDVYKFNNIIFKNETEVKNYAYNNSIIENYNYKTKSYILDNKIYQNTSKLNNEILKKFNINKKNTLRNPSNYTINSEGELSSSVVTSENELQKNVYRGKNGSAYLAKEEALNTYENSYNISYKVDGKEFDNLFSAQSYYKGTIEEELKNSTNAKKDCYLQDNLCTTKDDIKSWLRDYIKSGFEYNGNEFSYYNLSEYNLATTKIDDNLINKNIKSIANANKSAYWITQPKTDIYGFYTGPKYVETSENLASLKFEKNESYDVNAFLTPLSLVAGIEMFNLIYKFIFNNEKDKDYNLQKYLNYLNVEFKIDTEKFDKVVSLFNDPIIDDFSVGLDNIENNDLSQFHKFLISLKRLLNRNKVFPIESYNNLELEKIIKELVVNVLKTKPDVVETLFKDIDGGIDSLLDEDISFDYIYSLFINTQTFYTHNTISNKIFKLSKNILGIIDSIMDGISGISDLLGSINELKTNKEKNNDKLSKINSQNEFKAASLLQDNLGFVLKSFGEKSDNLNTKSHVQGRVAPLLVLELISKVWNLGKIFSFVSLNTYEAKIDSYQSLFYNTIVYKMPIFGFEFNSPKFNNQIIKLFNAPLDYMKSNDDQETTKVWEYKGKYYIDKNNAIEDLKRDMYKNPEYYVETRKLLTSGIDNSFYYLNLKPVCQTNNVDDSCISRSKYDIKVSESRELFIEDLFNKFYEKNKKQYYLDGFGDYFETREAALNSLDKKVNNESNYNKLYYYNTENGKKIYSNSLESIKGLIKQNELVDNKLVISSDLFTTMIYDELKEIDNFKYDIYELKFYGKFLYFLTYLQAWKYLKNHLQVEEIQNDNSTHVYTFEDEQFINELDFNNWIKDSTEVLRMWN</sequence>
<name>A0A0K1P7I6_9MOLU</name>
<reference evidence="2 3" key="1">
    <citation type="journal article" date="2015" name="Genome Announc.">
        <title>Complete Genome Sequence of Spiroplasma turonicum Strain Tab4cT, a Parasite of a Horse Fly, Haematopota sp. (Diptera: Tabanidae).</title>
        <authorList>
            <person name="Davis R.E."/>
            <person name="Shao J."/>
            <person name="Zhao Y."/>
            <person name="Gasparich G.E."/>
            <person name="Gaynor B.J."/>
            <person name="Donofrio N."/>
        </authorList>
    </citation>
    <scope>NUCLEOTIDE SEQUENCE [LARGE SCALE GENOMIC DNA]</scope>
    <source>
        <strain evidence="2 3">Tab4c</strain>
    </source>
</reference>
<keyword evidence="1" id="KW-0472">Membrane</keyword>
<feature type="transmembrane region" description="Helical" evidence="1">
    <location>
        <begin position="29"/>
        <end position="51"/>
    </location>
</feature>
<evidence type="ECO:0000256" key="1">
    <source>
        <dbReference type="SAM" id="Phobius"/>
    </source>
</evidence>
<dbReference type="KEGG" id="stur:STURON_00903"/>
<protein>
    <recommendedName>
        <fullName evidence="4">Transmembrane protein</fullName>
    </recommendedName>
</protein>
<keyword evidence="3" id="KW-1185">Reference proteome</keyword>
<keyword evidence="1" id="KW-0812">Transmembrane</keyword>
<keyword evidence="1" id="KW-1133">Transmembrane helix</keyword>